<name>A0ABP9T6V7_9ACTN</name>
<dbReference type="PANTHER" id="PTHR30136:SF24">
    <property type="entry name" value="HTH-TYPE TRANSCRIPTIONAL REPRESSOR ALLR"/>
    <property type="match status" value="1"/>
</dbReference>
<keyword evidence="2" id="KW-0238">DNA-binding</keyword>
<evidence type="ECO:0000256" key="2">
    <source>
        <dbReference type="ARBA" id="ARBA00023125"/>
    </source>
</evidence>
<dbReference type="PROSITE" id="PS51078">
    <property type="entry name" value="ICLR_ED"/>
    <property type="match status" value="1"/>
</dbReference>
<protein>
    <submittedName>
        <fullName evidence="7">IclR family transcriptional regulator</fullName>
    </submittedName>
</protein>
<dbReference type="PANTHER" id="PTHR30136">
    <property type="entry name" value="HELIX-TURN-HELIX TRANSCRIPTIONAL REGULATOR, ICLR FAMILY"/>
    <property type="match status" value="1"/>
</dbReference>
<dbReference type="Proteomes" id="UP001499878">
    <property type="component" value="Unassembled WGS sequence"/>
</dbReference>
<dbReference type="InterPro" id="IPR050707">
    <property type="entry name" value="HTH_MetabolicPath_Reg"/>
</dbReference>
<dbReference type="PROSITE" id="PS51077">
    <property type="entry name" value="HTH_ICLR"/>
    <property type="match status" value="1"/>
</dbReference>
<evidence type="ECO:0000256" key="1">
    <source>
        <dbReference type="ARBA" id="ARBA00023015"/>
    </source>
</evidence>
<dbReference type="Gene3D" id="1.10.10.10">
    <property type="entry name" value="Winged helix-like DNA-binding domain superfamily/Winged helix DNA-binding domain"/>
    <property type="match status" value="1"/>
</dbReference>
<dbReference type="Gene3D" id="3.30.450.40">
    <property type="match status" value="1"/>
</dbReference>
<keyword evidence="1" id="KW-0805">Transcription regulation</keyword>
<keyword evidence="3" id="KW-0804">Transcription</keyword>
<reference evidence="8" key="1">
    <citation type="journal article" date="2019" name="Int. J. Syst. Evol. Microbiol.">
        <title>The Global Catalogue of Microorganisms (GCM) 10K type strain sequencing project: providing services to taxonomists for standard genome sequencing and annotation.</title>
        <authorList>
            <consortium name="The Broad Institute Genomics Platform"/>
            <consortium name="The Broad Institute Genome Sequencing Center for Infectious Disease"/>
            <person name="Wu L."/>
            <person name="Ma J."/>
        </authorList>
    </citation>
    <scope>NUCLEOTIDE SEQUENCE [LARGE SCALE GENOMIC DNA]</scope>
    <source>
        <strain evidence="8">JCM 18306</strain>
    </source>
</reference>
<feature type="region of interest" description="Disordered" evidence="4">
    <location>
        <begin position="72"/>
        <end position="93"/>
    </location>
</feature>
<sequence length="263" mass="28417">MTNQPHVGRVDDGHMPTYYIGSVGRALTLLSALNQRGHLTVSDAAEQLDVAPSTAHRLLQTLVHHGYAKQDDSRVYAPGPASTVSAEPSSPHRYSHPRAIRILRKLAFTVGGTVHVVALEGNSIRFIAGVEGSHDLGIATARSGWLLPAHITAGGRAILATFPDAQLASLYPDGRLPATRFCRIRTVDELRAQIEEIRRRGFATSRAAHEEVCGIGVVLPSEIGPATMAVTAAWPPHRFPANDTANVVHHLRVVTRQLVEDEN</sequence>
<organism evidence="7 8">
    <name type="scientific">Streptomyces thinghirensis</name>
    <dbReference type="NCBI Taxonomy" id="551547"/>
    <lineage>
        <taxon>Bacteria</taxon>
        <taxon>Bacillati</taxon>
        <taxon>Actinomycetota</taxon>
        <taxon>Actinomycetes</taxon>
        <taxon>Kitasatosporales</taxon>
        <taxon>Streptomycetaceae</taxon>
        <taxon>Streptomyces</taxon>
    </lineage>
</organism>
<proteinExistence type="predicted"/>
<gene>
    <name evidence="7" type="ORF">GCM10023323_39550</name>
</gene>
<evidence type="ECO:0000313" key="7">
    <source>
        <dbReference type="EMBL" id="GAA5210736.1"/>
    </source>
</evidence>
<comment type="caution">
    <text evidence="7">The sequence shown here is derived from an EMBL/GenBank/DDBJ whole genome shotgun (WGS) entry which is preliminary data.</text>
</comment>
<evidence type="ECO:0000256" key="4">
    <source>
        <dbReference type="SAM" id="MobiDB-lite"/>
    </source>
</evidence>
<dbReference type="Pfam" id="PF01614">
    <property type="entry name" value="IclR_C"/>
    <property type="match status" value="1"/>
</dbReference>
<dbReference type="InterPro" id="IPR029016">
    <property type="entry name" value="GAF-like_dom_sf"/>
</dbReference>
<evidence type="ECO:0000256" key="3">
    <source>
        <dbReference type="ARBA" id="ARBA00023163"/>
    </source>
</evidence>
<dbReference type="InterPro" id="IPR036388">
    <property type="entry name" value="WH-like_DNA-bd_sf"/>
</dbReference>
<dbReference type="SUPFAM" id="SSF55781">
    <property type="entry name" value="GAF domain-like"/>
    <property type="match status" value="1"/>
</dbReference>
<dbReference type="Pfam" id="PF09339">
    <property type="entry name" value="HTH_IclR"/>
    <property type="match status" value="1"/>
</dbReference>
<dbReference type="SUPFAM" id="SSF46785">
    <property type="entry name" value="Winged helix' DNA-binding domain"/>
    <property type="match status" value="1"/>
</dbReference>
<dbReference type="InterPro" id="IPR005471">
    <property type="entry name" value="Tscrpt_reg_IclR_N"/>
</dbReference>
<accession>A0ABP9T6V7</accession>
<evidence type="ECO:0000259" key="6">
    <source>
        <dbReference type="PROSITE" id="PS51078"/>
    </source>
</evidence>
<feature type="domain" description="HTH iclR-type" evidence="5">
    <location>
        <begin position="20"/>
        <end position="80"/>
    </location>
</feature>
<dbReference type="InterPro" id="IPR014757">
    <property type="entry name" value="Tscrpt_reg_IclR_C"/>
</dbReference>
<evidence type="ECO:0000313" key="8">
    <source>
        <dbReference type="Proteomes" id="UP001499878"/>
    </source>
</evidence>
<dbReference type="EMBL" id="BAABJR010000009">
    <property type="protein sequence ID" value="GAA5210736.1"/>
    <property type="molecule type" value="Genomic_DNA"/>
</dbReference>
<feature type="domain" description="IclR-ED" evidence="6">
    <location>
        <begin position="82"/>
        <end position="263"/>
    </location>
</feature>
<evidence type="ECO:0000259" key="5">
    <source>
        <dbReference type="PROSITE" id="PS51077"/>
    </source>
</evidence>
<dbReference type="SMART" id="SM00346">
    <property type="entry name" value="HTH_ICLR"/>
    <property type="match status" value="1"/>
</dbReference>
<dbReference type="InterPro" id="IPR036390">
    <property type="entry name" value="WH_DNA-bd_sf"/>
</dbReference>
<keyword evidence="8" id="KW-1185">Reference proteome</keyword>